<reference evidence="1 2" key="1">
    <citation type="submission" date="2019-06" db="EMBL/GenBank/DDBJ databases">
        <title>Sorghum-associated microbial communities from plants grown in Nebraska, USA.</title>
        <authorList>
            <person name="Schachtman D."/>
        </authorList>
    </citation>
    <scope>NUCLEOTIDE SEQUENCE [LARGE SCALE GENOMIC DNA]</scope>
    <source>
        <strain evidence="1 2">1225</strain>
    </source>
</reference>
<dbReference type="EMBL" id="VIWP01000004">
    <property type="protein sequence ID" value="TWF53141.1"/>
    <property type="molecule type" value="Genomic_DNA"/>
</dbReference>
<evidence type="ECO:0000313" key="1">
    <source>
        <dbReference type="EMBL" id="TWF53141.1"/>
    </source>
</evidence>
<accession>A0A561QRX4</accession>
<name>A0A561QRX4_9HYPH</name>
<protein>
    <submittedName>
        <fullName evidence="1">Uncharacterized protein</fullName>
    </submittedName>
</protein>
<organism evidence="1 2">
    <name type="scientific">Neorhizobium alkalisoli</name>
    <dbReference type="NCBI Taxonomy" id="528178"/>
    <lineage>
        <taxon>Bacteria</taxon>
        <taxon>Pseudomonadati</taxon>
        <taxon>Pseudomonadota</taxon>
        <taxon>Alphaproteobacteria</taxon>
        <taxon>Hyphomicrobiales</taxon>
        <taxon>Rhizobiaceae</taxon>
        <taxon>Rhizobium/Agrobacterium group</taxon>
        <taxon>Neorhizobium</taxon>
    </lineage>
</organism>
<proteinExistence type="predicted"/>
<comment type="caution">
    <text evidence="1">The sequence shown here is derived from an EMBL/GenBank/DDBJ whole genome shotgun (WGS) entry which is preliminary data.</text>
</comment>
<dbReference type="Proteomes" id="UP000320653">
    <property type="component" value="Unassembled WGS sequence"/>
</dbReference>
<keyword evidence="2" id="KW-1185">Reference proteome</keyword>
<evidence type="ECO:0000313" key="2">
    <source>
        <dbReference type="Proteomes" id="UP000320653"/>
    </source>
</evidence>
<gene>
    <name evidence="1" type="ORF">FHW37_104413</name>
</gene>
<dbReference type="AlphaFoldDB" id="A0A561QRX4"/>
<sequence length="284" mass="31666">MGRILFSLPVTERPDIVRQQIENINYFCPGSLICIHIAAGASAGRSEFEHSCDFENVVINPYSYLFAPGAGMLHLHVSNFLHMLETGSEFDTVMLISADELLIKHGLSDHVSKHPIGAQTEVFDLATDWSVFREDLLKTTAMQGFLSGVELPLYFGGQSEGQFFKRPIFSQLTRLFIANFPMAPCGFPIEEIVPSTIAARHSFNGMDIVQPATLCDYCTRLVVTEEILAQVLSGKGSIFADRLPDRLRSPHIGTSVLKTVFSIKISERMTARWDIRAHIRSLMT</sequence>